<gene>
    <name evidence="2" type="ORF">SPI_03390</name>
</gene>
<proteinExistence type="predicted"/>
<name>A0A167XAX2_9HYPO</name>
<dbReference type="EMBL" id="AZHD01000004">
    <property type="protein sequence ID" value="OAA64743.1"/>
    <property type="molecule type" value="Genomic_DNA"/>
</dbReference>
<dbReference type="STRING" id="1081102.A0A167XAX2"/>
<dbReference type="SUPFAM" id="SSF51182">
    <property type="entry name" value="RmlC-like cupins"/>
    <property type="match status" value="1"/>
</dbReference>
<dbReference type="Pfam" id="PF07883">
    <property type="entry name" value="Cupin_2"/>
    <property type="match status" value="1"/>
</dbReference>
<protein>
    <submittedName>
        <fullName evidence="2">Cupin, RmlC-type</fullName>
    </submittedName>
</protein>
<feature type="domain" description="Cupin type-2" evidence="1">
    <location>
        <begin position="91"/>
        <end position="157"/>
    </location>
</feature>
<dbReference type="Proteomes" id="UP000076874">
    <property type="component" value="Unassembled WGS sequence"/>
</dbReference>
<dbReference type="PANTHER" id="PTHR36156">
    <property type="entry name" value="SLR2101 PROTEIN"/>
    <property type="match status" value="1"/>
</dbReference>
<dbReference type="InterPro" id="IPR047142">
    <property type="entry name" value="OryJ/VirC-like"/>
</dbReference>
<reference evidence="2 3" key="1">
    <citation type="journal article" date="2016" name="Genome Biol. Evol.">
        <title>Divergent and convergent evolution of fungal pathogenicity.</title>
        <authorList>
            <person name="Shang Y."/>
            <person name="Xiao G."/>
            <person name="Zheng P."/>
            <person name="Cen K."/>
            <person name="Zhan S."/>
            <person name="Wang C."/>
        </authorList>
    </citation>
    <scope>NUCLEOTIDE SEQUENCE [LARGE SCALE GENOMIC DNA]</scope>
    <source>
        <strain evidence="2 3">RCEF 264</strain>
    </source>
</reference>
<keyword evidence="3" id="KW-1185">Reference proteome</keyword>
<dbReference type="Gene3D" id="2.60.120.10">
    <property type="entry name" value="Jelly Rolls"/>
    <property type="match status" value="1"/>
</dbReference>
<dbReference type="InterPro" id="IPR011051">
    <property type="entry name" value="RmlC_Cupin_sf"/>
</dbReference>
<dbReference type="PANTHER" id="PTHR36156:SF2">
    <property type="entry name" value="CUPIN TYPE-2 DOMAIN-CONTAINING PROTEIN"/>
    <property type="match status" value="1"/>
</dbReference>
<organism evidence="2 3">
    <name type="scientific">Niveomyces insectorum RCEF 264</name>
    <dbReference type="NCBI Taxonomy" id="1081102"/>
    <lineage>
        <taxon>Eukaryota</taxon>
        <taxon>Fungi</taxon>
        <taxon>Dikarya</taxon>
        <taxon>Ascomycota</taxon>
        <taxon>Pezizomycotina</taxon>
        <taxon>Sordariomycetes</taxon>
        <taxon>Hypocreomycetidae</taxon>
        <taxon>Hypocreales</taxon>
        <taxon>Cordycipitaceae</taxon>
        <taxon>Niveomyces</taxon>
    </lineage>
</organism>
<evidence type="ECO:0000259" key="1">
    <source>
        <dbReference type="Pfam" id="PF07883"/>
    </source>
</evidence>
<sequence>MSSSTADSITAILPSGQSHPRVVVTTHTKDGTSVFGADKEVPLFRPFGPSASSFAVFDVRDAVPANNQEPTFSFDNALPRCPPKGVIFCITNIPAGGVAPMHRTQSLDYAVVVAGEIVLKVDSGEEKTVKAGEYIVQGGANHSWINRTGEACRIVCFMVGAEKIKLEDGTELDSTAFKK</sequence>
<evidence type="ECO:0000313" key="2">
    <source>
        <dbReference type="EMBL" id="OAA64743.1"/>
    </source>
</evidence>
<dbReference type="OrthoDB" id="5840532at2759"/>
<dbReference type="InterPro" id="IPR014710">
    <property type="entry name" value="RmlC-like_jellyroll"/>
</dbReference>
<accession>A0A167XAX2</accession>
<evidence type="ECO:0000313" key="3">
    <source>
        <dbReference type="Proteomes" id="UP000076874"/>
    </source>
</evidence>
<dbReference type="AlphaFoldDB" id="A0A167XAX2"/>
<dbReference type="CDD" id="cd02231">
    <property type="entry name" value="cupin_BLL6423-like"/>
    <property type="match status" value="1"/>
</dbReference>
<dbReference type="InterPro" id="IPR013096">
    <property type="entry name" value="Cupin_2"/>
</dbReference>
<comment type="caution">
    <text evidence="2">The sequence shown here is derived from an EMBL/GenBank/DDBJ whole genome shotgun (WGS) entry which is preliminary data.</text>
</comment>